<proteinExistence type="predicted"/>
<dbReference type="SUPFAM" id="SSF48498">
    <property type="entry name" value="Tetracyclin repressor-like, C-terminal domain"/>
    <property type="match status" value="1"/>
</dbReference>
<dbReference type="Gene3D" id="1.10.10.60">
    <property type="entry name" value="Homeodomain-like"/>
    <property type="match status" value="1"/>
</dbReference>
<feature type="domain" description="HTH tetR-type" evidence="6">
    <location>
        <begin position="19"/>
        <end position="79"/>
    </location>
</feature>
<dbReference type="EMBL" id="JAVDXU010000003">
    <property type="protein sequence ID" value="MDR7271719.1"/>
    <property type="molecule type" value="Genomic_DNA"/>
</dbReference>
<keyword evidence="8" id="KW-1185">Reference proteome</keyword>
<dbReference type="Gene3D" id="1.10.357.10">
    <property type="entry name" value="Tetracycline Repressor, domain 2"/>
    <property type="match status" value="1"/>
</dbReference>
<name>A0ABU1YS88_ROSSA</name>
<organism evidence="7 8">
    <name type="scientific">Roseateles saccharophilus</name>
    <name type="common">Pseudomonas saccharophila</name>
    <dbReference type="NCBI Taxonomy" id="304"/>
    <lineage>
        <taxon>Bacteria</taxon>
        <taxon>Pseudomonadati</taxon>
        <taxon>Pseudomonadota</taxon>
        <taxon>Betaproteobacteria</taxon>
        <taxon>Burkholderiales</taxon>
        <taxon>Sphaerotilaceae</taxon>
        <taxon>Roseateles</taxon>
    </lineage>
</organism>
<keyword evidence="1" id="KW-0805">Transcription regulation</keyword>
<dbReference type="PANTHER" id="PTHR30055">
    <property type="entry name" value="HTH-TYPE TRANSCRIPTIONAL REGULATOR RUTR"/>
    <property type="match status" value="1"/>
</dbReference>
<keyword evidence="2 4" id="KW-0238">DNA-binding</keyword>
<feature type="DNA-binding region" description="H-T-H motif" evidence="4">
    <location>
        <begin position="42"/>
        <end position="61"/>
    </location>
</feature>
<evidence type="ECO:0000313" key="8">
    <source>
        <dbReference type="Proteomes" id="UP001180453"/>
    </source>
</evidence>
<evidence type="ECO:0000256" key="2">
    <source>
        <dbReference type="ARBA" id="ARBA00023125"/>
    </source>
</evidence>
<dbReference type="InterPro" id="IPR001647">
    <property type="entry name" value="HTH_TetR"/>
</dbReference>
<dbReference type="InterPro" id="IPR036271">
    <property type="entry name" value="Tet_transcr_reg_TetR-rel_C_sf"/>
</dbReference>
<dbReference type="InterPro" id="IPR009057">
    <property type="entry name" value="Homeodomain-like_sf"/>
</dbReference>
<evidence type="ECO:0000313" key="7">
    <source>
        <dbReference type="EMBL" id="MDR7271719.1"/>
    </source>
</evidence>
<dbReference type="PROSITE" id="PS50977">
    <property type="entry name" value="HTH_TETR_2"/>
    <property type="match status" value="1"/>
</dbReference>
<dbReference type="Pfam" id="PF00440">
    <property type="entry name" value="TetR_N"/>
    <property type="match status" value="1"/>
</dbReference>
<keyword evidence="3" id="KW-0804">Transcription</keyword>
<gene>
    <name evidence="7" type="ORF">J2X20_004387</name>
</gene>
<evidence type="ECO:0000259" key="6">
    <source>
        <dbReference type="PROSITE" id="PS50977"/>
    </source>
</evidence>
<evidence type="ECO:0000256" key="5">
    <source>
        <dbReference type="SAM" id="MobiDB-lite"/>
    </source>
</evidence>
<dbReference type="Proteomes" id="UP001180453">
    <property type="component" value="Unassembled WGS sequence"/>
</dbReference>
<evidence type="ECO:0000256" key="4">
    <source>
        <dbReference type="PROSITE-ProRule" id="PRU00335"/>
    </source>
</evidence>
<sequence length="205" mass="22224">MSQASPPEAPRKPGRPPSEEARRLALATAYRILIEEGLGRLTIERVAAESGVSKPTIYRTWTNAQDLAMAAFMAHPPSDEPLPRAHSVRARLRAHLAGVIATFATPRGRQITLTMASADPDSELAKAFRNQVILKSREAGRQIIEAAMAAREIRSGIDIEVALDMIYGPLFFRLLVGHRPLSLQLAEQLVETLFTGVGAAPDSPG</sequence>
<accession>A0ABU1YS88</accession>
<comment type="caution">
    <text evidence="7">The sequence shown here is derived from an EMBL/GenBank/DDBJ whole genome shotgun (WGS) entry which is preliminary data.</text>
</comment>
<reference evidence="7 8" key="1">
    <citation type="submission" date="2023-07" db="EMBL/GenBank/DDBJ databases">
        <title>Sorghum-associated microbial communities from plants grown in Nebraska, USA.</title>
        <authorList>
            <person name="Schachtman D."/>
        </authorList>
    </citation>
    <scope>NUCLEOTIDE SEQUENCE [LARGE SCALE GENOMIC DNA]</scope>
    <source>
        <strain evidence="7 8">BE314</strain>
    </source>
</reference>
<dbReference type="Pfam" id="PF16859">
    <property type="entry name" value="TetR_C_11"/>
    <property type="match status" value="1"/>
</dbReference>
<evidence type="ECO:0000256" key="1">
    <source>
        <dbReference type="ARBA" id="ARBA00023015"/>
    </source>
</evidence>
<dbReference type="RefSeq" id="WP_310269438.1">
    <property type="nucleotide sequence ID" value="NZ_JAVDXU010000003.1"/>
</dbReference>
<dbReference type="SUPFAM" id="SSF46689">
    <property type="entry name" value="Homeodomain-like"/>
    <property type="match status" value="1"/>
</dbReference>
<evidence type="ECO:0000256" key="3">
    <source>
        <dbReference type="ARBA" id="ARBA00023163"/>
    </source>
</evidence>
<dbReference type="InterPro" id="IPR050109">
    <property type="entry name" value="HTH-type_TetR-like_transc_reg"/>
</dbReference>
<dbReference type="PANTHER" id="PTHR30055:SF148">
    <property type="entry name" value="TETR-FAMILY TRANSCRIPTIONAL REGULATOR"/>
    <property type="match status" value="1"/>
</dbReference>
<dbReference type="InterPro" id="IPR011075">
    <property type="entry name" value="TetR_C"/>
</dbReference>
<protein>
    <submittedName>
        <fullName evidence="7">AcrR family transcriptional regulator</fullName>
    </submittedName>
</protein>
<feature type="region of interest" description="Disordered" evidence="5">
    <location>
        <begin position="1"/>
        <end position="20"/>
    </location>
</feature>